<gene>
    <name evidence="1" type="ORF">SAMN04487928_12911</name>
</gene>
<dbReference type="EMBL" id="FOXO01000029">
    <property type="protein sequence ID" value="SFQ27995.1"/>
    <property type="molecule type" value="Genomic_DNA"/>
</dbReference>
<dbReference type="Pfam" id="PF14305">
    <property type="entry name" value="ATPgrasp_TupA"/>
    <property type="match status" value="1"/>
</dbReference>
<dbReference type="OrthoDB" id="9791827at2"/>
<reference evidence="2" key="1">
    <citation type="submission" date="2016-10" db="EMBL/GenBank/DDBJ databases">
        <authorList>
            <person name="Varghese N."/>
            <person name="Submissions S."/>
        </authorList>
    </citation>
    <scope>NUCLEOTIDE SEQUENCE [LARGE SCALE GENOMIC DNA]</scope>
    <source>
        <strain evidence="2">P18</strain>
    </source>
</reference>
<accession>A0A1I5X7N7</accession>
<evidence type="ECO:0000313" key="1">
    <source>
        <dbReference type="EMBL" id="SFQ27995.1"/>
    </source>
</evidence>
<proteinExistence type="predicted"/>
<organism evidence="1 2">
    <name type="scientific">Butyrivibrio proteoclasticus</name>
    <dbReference type="NCBI Taxonomy" id="43305"/>
    <lineage>
        <taxon>Bacteria</taxon>
        <taxon>Bacillati</taxon>
        <taxon>Bacillota</taxon>
        <taxon>Clostridia</taxon>
        <taxon>Lachnospirales</taxon>
        <taxon>Lachnospiraceae</taxon>
        <taxon>Butyrivibrio</taxon>
    </lineage>
</organism>
<dbReference type="AlphaFoldDB" id="A0A1I5X7N7"/>
<keyword evidence="2" id="KW-1185">Reference proteome</keyword>
<evidence type="ECO:0000313" key="2">
    <source>
        <dbReference type="Proteomes" id="UP000182624"/>
    </source>
</evidence>
<name>A0A1I5X7N7_9FIRM</name>
<protein>
    <submittedName>
        <fullName evidence="1">TupA-like ATPgrasp</fullName>
    </submittedName>
</protein>
<dbReference type="RefSeq" id="WP_074890766.1">
    <property type="nucleotide sequence ID" value="NZ_FOXO01000029.1"/>
</dbReference>
<dbReference type="InterPro" id="IPR029465">
    <property type="entry name" value="ATPgrasp_TupA"/>
</dbReference>
<dbReference type="Proteomes" id="UP000182624">
    <property type="component" value="Unassembled WGS sequence"/>
</dbReference>
<sequence>MDNGKNIINRITDKDNRFLLFESMGLYKHVNDEEIIKRLYEIKMGKVLNLDEPHTLSEKIQWLKLHDRNRLYYTLLDRYEVKKWVDKRIRSGHVIEDFGVWRTVDDVEYFKCPSNFVLKITHNPVGNFCFDKYSTDFKAMKRQMKKDFSKNLYWNGNSRDWAYQYVDRRIMAEEYIPEIWVKGAVEYRVTCFNGKAEIISIYIRTADNDSNIRACGYFDRDWNKLPFTIGDTAFEKGASEPDCLDDIIEYSEALARGIPFVVVNGYWIRDNYIFDGMSLYPDGGFTNFYPDEWDRILGDKLDLSAFDAKIINFPIEKIKKDG</sequence>